<evidence type="ECO:0000313" key="3">
    <source>
        <dbReference type="Proteomes" id="UP000619486"/>
    </source>
</evidence>
<protein>
    <submittedName>
        <fullName evidence="2">Uncharacterized protein</fullName>
    </submittedName>
</protein>
<dbReference type="EMBL" id="BMQQ01000026">
    <property type="protein sequence ID" value="GGT53320.1"/>
    <property type="molecule type" value="Genomic_DNA"/>
</dbReference>
<feature type="region of interest" description="Disordered" evidence="1">
    <location>
        <begin position="81"/>
        <end position="145"/>
    </location>
</feature>
<dbReference type="Proteomes" id="UP000619486">
    <property type="component" value="Unassembled WGS sequence"/>
</dbReference>
<evidence type="ECO:0000313" key="2">
    <source>
        <dbReference type="EMBL" id="GGT53320.1"/>
    </source>
</evidence>
<comment type="caution">
    <text evidence="2">The sequence shown here is derived from an EMBL/GenBank/DDBJ whole genome shotgun (WGS) entry which is preliminary data.</text>
</comment>
<accession>A0A918HC72</accession>
<organism evidence="2 3">
    <name type="scientific">Streptomyces purpureus</name>
    <dbReference type="NCBI Taxonomy" id="1951"/>
    <lineage>
        <taxon>Bacteria</taxon>
        <taxon>Bacillati</taxon>
        <taxon>Actinomycetota</taxon>
        <taxon>Actinomycetes</taxon>
        <taxon>Kitasatosporales</taxon>
        <taxon>Streptomycetaceae</taxon>
        <taxon>Streptomyces</taxon>
    </lineage>
</organism>
<sequence>MPSMETRTVAIVCMLNAAIEAKPSITDEVHHIRIEAAIPDDLSSAGRQAILVALGHADRYGHHRAPDRAFVWAELDKDVRPVTSPLQPSGASAPRAGTDPSSECRLDECSLGRGPYEIQASRRSADEKPLFTAGSSHRCPRRRKR</sequence>
<gene>
    <name evidence="2" type="ORF">GCM10014713_53920</name>
</gene>
<evidence type="ECO:0000256" key="1">
    <source>
        <dbReference type="SAM" id="MobiDB-lite"/>
    </source>
</evidence>
<keyword evidence="3" id="KW-1185">Reference proteome</keyword>
<name>A0A918HC72_9ACTN</name>
<reference evidence="2" key="2">
    <citation type="submission" date="2020-09" db="EMBL/GenBank/DDBJ databases">
        <authorList>
            <person name="Sun Q."/>
            <person name="Ohkuma M."/>
        </authorList>
    </citation>
    <scope>NUCLEOTIDE SEQUENCE</scope>
    <source>
        <strain evidence="2">JCM 3172</strain>
    </source>
</reference>
<dbReference type="RefSeq" id="WP_019888168.1">
    <property type="nucleotide sequence ID" value="NZ_BMQQ01000026.1"/>
</dbReference>
<reference evidence="2" key="1">
    <citation type="journal article" date="2014" name="Int. J. Syst. Evol. Microbiol.">
        <title>Complete genome sequence of Corynebacterium casei LMG S-19264T (=DSM 44701T), isolated from a smear-ripened cheese.</title>
        <authorList>
            <consortium name="US DOE Joint Genome Institute (JGI-PGF)"/>
            <person name="Walter F."/>
            <person name="Albersmeier A."/>
            <person name="Kalinowski J."/>
            <person name="Ruckert C."/>
        </authorList>
    </citation>
    <scope>NUCLEOTIDE SEQUENCE</scope>
    <source>
        <strain evidence="2">JCM 3172</strain>
    </source>
</reference>
<proteinExistence type="predicted"/>
<dbReference type="AlphaFoldDB" id="A0A918HC72"/>